<dbReference type="InterPro" id="IPR032314">
    <property type="entry name" value="DUF4845"/>
</dbReference>
<dbReference type="RefSeq" id="WP_161075448.1">
    <property type="nucleotide sequence ID" value="NZ_CP086370.1"/>
</dbReference>
<keyword evidence="1" id="KW-0472">Membrane</keyword>
<sequence>MQGLQKQRGISLVGLIFAIAVLAGIGLLAMQVVPTYSEYRAISAAIVKAKAAGSTPQQIQESFSKSAEVGYISSITARDLVISREEGGLEVSFAYDKKIPLVGPASLLLEYAGTTSKTGGAPAKPDADGK</sequence>
<gene>
    <name evidence="2" type="ORF">GTP77_28050</name>
</gene>
<evidence type="ECO:0000313" key="2">
    <source>
        <dbReference type="EMBL" id="MYN11177.1"/>
    </source>
</evidence>
<keyword evidence="3" id="KW-1185">Reference proteome</keyword>
<comment type="caution">
    <text evidence="2">The sequence shown here is derived from an EMBL/GenBank/DDBJ whole genome shotgun (WGS) entry which is preliminary data.</text>
</comment>
<proteinExistence type="predicted"/>
<evidence type="ECO:0000313" key="3">
    <source>
        <dbReference type="Proteomes" id="UP000450676"/>
    </source>
</evidence>
<reference evidence="2 3" key="1">
    <citation type="submission" date="2019-12" db="EMBL/GenBank/DDBJ databases">
        <title>Novel species isolated from a subtropical stream in China.</title>
        <authorList>
            <person name="Lu H."/>
        </authorList>
    </citation>
    <scope>NUCLEOTIDE SEQUENCE [LARGE SCALE GENOMIC DNA]</scope>
    <source>
        <strain evidence="2 3">FT127W</strain>
    </source>
</reference>
<dbReference type="EMBL" id="WWCU01000058">
    <property type="protein sequence ID" value="MYN11177.1"/>
    <property type="molecule type" value="Genomic_DNA"/>
</dbReference>
<accession>A0A7X4HIN3</accession>
<keyword evidence="1" id="KW-1133">Transmembrane helix</keyword>
<name>A0A7X4HIN3_9BURK</name>
<protein>
    <submittedName>
        <fullName evidence="2">DUF4845 domain-containing protein</fullName>
    </submittedName>
</protein>
<feature type="transmembrane region" description="Helical" evidence="1">
    <location>
        <begin position="12"/>
        <end position="33"/>
    </location>
</feature>
<evidence type="ECO:0000256" key="1">
    <source>
        <dbReference type="SAM" id="Phobius"/>
    </source>
</evidence>
<dbReference type="Pfam" id="PF16137">
    <property type="entry name" value="DUF4845"/>
    <property type="match status" value="1"/>
</dbReference>
<dbReference type="Proteomes" id="UP000450676">
    <property type="component" value="Unassembled WGS sequence"/>
</dbReference>
<keyword evidence="1" id="KW-0812">Transmembrane</keyword>
<dbReference type="AlphaFoldDB" id="A0A7X4HIN3"/>
<organism evidence="2 3">
    <name type="scientific">Pseudoduganella aquatica</name>
    <dbReference type="NCBI Taxonomy" id="2660641"/>
    <lineage>
        <taxon>Bacteria</taxon>
        <taxon>Pseudomonadati</taxon>
        <taxon>Pseudomonadota</taxon>
        <taxon>Betaproteobacteria</taxon>
        <taxon>Burkholderiales</taxon>
        <taxon>Oxalobacteraceae</taxon>
        <taxon>Telluria group</taxon>
        <taxon>Pseudoduganella</taxon>
    </lineage>
</organism>